<dbReference type="Proteomes" id="UP000245956">
    <property type="component" value="Unassembled WGS sequence"/>
</dbReference>
<name>A0A2U3DQ04_PURLI</name>
<reference evidence="1 2" key="1">
    <citation type="journal article" date="2016" name="Front. Microbiol.">
        <title>Genome and transcriptome sequences reveal the specific parasitism of the nematophagous Purpureocillium lilacinum 36-1.</title>
        <authorList>
            <person name="Xie J."/>
            <person name="Li S."/>
            <person name="Mo C."/>
            <person name="Xiao X."/>
            <person name="Peng D."/>
            <person name="Wang G."/>
            <person name="Xiao Y."/>
        </authorList>
    </citation>
    <scope>NUCLEOTIDE SEQUENCE [LARGE SCALE GENOMIC DNA]</scope>
    <source>
        <strain evidence="1 2">36-1</strain>
    </source>
</reference>
<accession>A0A2U3DQ04</accession>
<evidence type="ECO:0000313" key="2">
    <source>
        <dbReference type="Proteomes" id="UP000245956"/>
    </source>
</evidence>
<sequence length="217" mass="24638">MDVLTRDNVLERFSKESCIYFEDAALGNRVKARSKVRFRPDDVDCLDFLKENVFEDERVQNILRALFPWAALIWYDIYLRAAGSTENNAVLTGQIKDMTAVVVQLWGPRSKLIIYKNSHLQPFRGATGSSGLLEIAPAQVRHAGCDPVEIYLEHGGLVIFDARSVFTLAEGFVMQHLFISREQAQAWPRHLLPNKDAETKVRELNTPGMGTHFTFGR</sequence>
<organism evidence="1 2">
    <name type="scientific">Purpureocillium lilacinum</name>
    <name type="common">Paecilomyces lilacinus</name>
    <dbReference type="NCBI Taxonomy" id="33203"/>
    <lineage>
        <taxon>Eukaryota</taxon>
        <taxon>Fungi</taxon>
        <taxon>Dikarya</taxon>
        <taxon>Ascomycota</taxon>
        <taxon>Pezizomycotina</taxon>
        <taxon>Sordariomycetes</taxon>
        <taxon>Hypocreomycetidae</taxon>
        <taxon>Hypocreales</taxon>
        <taxon>Ophiocordycipitaceae</taxon>
        <taxon>Purpureocillium</taxon>
    </lineage>
</organism>
<protein>
    <submittedName>
        <fullName evidence="1">Uncharacterized protein</fullName>
    </submittedName>
</protein>
<gene>
    <name evidence="1" type="ORF">PCL_11247</name>
</gene>
<dbReference type="EMBL" id="LCWV01000070">
    <property type="protein sequence ID" value="PWI64332.1"/>
    <property type="molecule type" value="Genomic_DNA"/>
</dbReference>
<proteinExistence type="predicted"/>
<comment type="caution">
    <text evidence="1">The sequence shown here is derived from an EMBL/GenBank/DDBJ whole genome shotgun (WGS) entry which is preliminary data.</text>
</comment>
<evidence type="ECO:0000313" key="1">
    <source>
        <dbReference type="EMBL" id="PWI64332.1"/>
    </source>
</evidence>
<dbReference type="AlphaFoldDB" id="A0A2U3DQ04"/>